<dbReference type="InterPro" id="IPR050832">
    <property type="entry name" value="Bact_Acetyltransf"/>
</dbReference>
<sequence length="151" mass="17388">MNLQTRWCKFEQLSSLTLQAIWALRQQVFIIEQQSIYADIDGLDPHAWHVLLEQQGQLVGYARLLGDSAFDCYRLQRIVLANEVRGQGLGNRLMAQLIAKAQALNEHCQLRLSAQVHLQHFYQNLGFQSQGSEYDDGGIMHIDMQRALYKE</sequence>
<dbReference type="KEGG" id="lal:AT746_05250"/>
<reference evidence="4 5" key="1">
    <citation type="submission" date="2015-12" db="EMBL/GenBank/DDBJ databases">
        <title>Complete genome of Lacimicrobium alkaliphilum KCTC 32984.</title>
        <authorList>
            <person name="Kim S.-G."/>
            <person name="Lee Y.-J."/>
        </authorList>
    </citation>
    <scope>NUCLEOTIDE SEQUENCE [LARGE SCALE GENOMIC DNA]</scope>
    <source>
        <strain evidence="4 5">YelD216</strain>
    </source>
</reference>
<dbReference type="GO" id="GO:0016747">
    <property type="term" value="F:acyltransferase activity, transferring groups other than amino-acyl groups"/>
    <property type="evidence" value="ECO:0007669"/>
    <property type="project" value="InterPro"/>
</dbReference>
<feature type="domain" description="N-acetyltransferase" evidence="3">
    <location>
        <begin position="8"/>
        <end position="149"/>
    </location>
</feature>
<evidence type="ECO:0000313" key="4">
    <source>
        <dbReference type="EMBL" id="ALS97736.1"/>
    </source>
</evidence>
<keyword evidence="2" id="KW-0012">Acyltransferase</keyword>
<dbReference type="PROSITE" id="PS51186">
    <property type="entry name" value="GNAT"/>
    <property type="match status" value="1"/>
</dbReference>
<dbReference type="InterPro" id="IPR000182">
    <property type="entry name" value="GNAT_dom"/>
</dbReference>
<evidence type="ECO:0000313" key="5">
    <source>
        <dbReference type="Proteomes" id="UP000068447"/>
    </source>
</evidence>
<gene>
    <name evidence="4" type="ORF">AT746_05250</name>
</gene>
<dbReference type="OrthoDB" id="9796171at2"/>
<dbReference type="Gene3D" id="3.40.630.30">
    <property type="match status" value="1"/>
</dbReference>
<keyword evidence="5" id="KW-1185">Reference proteome</keyword>
<protein>
    <recommendedName>
        <fullName evidence="3">N-acetyltransferase domain-containing protein</fullName>
    </recommendedName>
</protein>
<evidence type="ECO:0000256" key="2">
    <source>
        <dbReference type="ARBA" id="ARBA00023315"/>
    </source>
</evidence>
<dbReference type="PANTHER" id="PTHR43877">
    <property type="entry name" value="AMINOALKYLPHOSPHONATE N-ACETYLTRANSFERASE-RELATED-RELATED"/>
    <property type="match status" value="1"/>
</dbReference>
<dbReference type="SUPFAM" id="SSF55729">
    <property type="entry name" value="Acyl-CoA N-acyltransferases (Nat)"/>
    <property type="match status" value="1"/>
</dbReference>
<dbReference type="STRING" id="1526571.AT746_05250"/>
<evidence type="ECO:0000259" key="3">
    <source>
        <dbReference type="PROSITE" id="PS51186"/>
    </source>
</evidence>
<dbReference type="AlphaFoldDB" id="A0A0U3AXL6"/>
<keyword evidence="1" id="KW-0808">Transferase</keyword>
<dbReference type="InterPro" id="IPR016181">
    <property type="entry name" value="Acyl_CoA_acyltransferase"/>
</dbReference>
<dbReference type="CDD" id="cd04301">
    <property type="entry name" value="NAT_SF"/>
    <property type="match status" value="1"/>
</dbReference>
<organism evidence="4 5">
    <name type="scientific">Lacimicrobium alkaliphilum</name>
    <dbReference type="NCBI Taxonomy" id="1526571"/>
    <lineage>
        <taxon>Bacteria</taxon>
        <taxon>Pseudomonadati</taxon>
        <taxon>Pseudomonadota</taxon>
        <taxon>Gammaproteobacteria</taxon>
        <taxon>Alteromonadales</taxon>
        <taxon>Alteromonadaceae</taxon>
        <taxon>Lacimicrobium</taxon>
    </lineage>
</organism>
<dbReference type="RefSeq" id="WP_062477432.1">
    <property type="nucleotide sequence ID" value="NZ_CP013650.1"/>
</dbReference>
<dbReference type="EMBL" id="CP013650">
    <property type="protein sequence ID" value="ALS97736.1"/>
    <property type="molecule type" value="Genomic_DNA"/>
</dbReference>
<name>A0A0U3AXL6_9ALTE</name>
<proteinExistence type="predicted"/>
<evidence type="ECO:0000256" key="1">
    <source>
        <dbReference type="ARBA" id="ARBA00022679"/>
    </source>
</evidence>
<dbReference type="Proteomes" id="UP000068447">
    <property type="component" value="Chromosome"/>
</dbReference>
<accession>A0A0U3AXL6</accession>
<dbReference type="Pfam" id="PF13673">
    <property type="entry name" value="Acetyltransf_10"/>
    <property type="match status" value="1"/>
</dbReference>